<proteinExistence type="predicted"/>
<sequence>MTDDFESILHMLPPDVAQDIANKTVDRGFLEEGFLSPMSTVLINHLVPNNAEWFALCDRLNRLAQKIVNNAIIDGKRDDPKPISVRLMLKSNQSLQGAVLLSQRGMTAEAETLARTCLEITFWLGYLAKKPEEAAALFMAEEHKSSSERAKMLAKLMEPEAAAHFVKIAAEADAAYAKGPNKIRIKELAERANLADQYVYYRTLCAVSAHPSISSLDRFIKVNEDGLLGFNVGPDEDGIPFALMNTVNAHLWGLGFFAIVNDMDDTEEHLNGIRAERDRLLMAMV</sequence>
<evidence type="ECO:0000313" key="3">
    <source>
        <dbReference type="Proteomes" id="UP000197050"/>
    </source>
</evidence>
<reference evidence="1" key="2">
    <citation type="submission" date="2017-12" db="EMBL/GenBank/DDBJ databases">
        <title>FDA dAtabase for Regulatory Grade micrObial Sequences (FDA-ARGOS): Supporting development and validation of Infectious Disease Dx tests.</title>
        <authorList>
            <person name="Campos J."/>
            <person name="Goldberg B."/>
            <person name="Tallon L."/>
            <person name="Sadzewicz L."/>
            <person name="Sengamalay N."/>
            <person name="Ott S."/>
            <person name="Godinez A."/>
            <person name="Nagaraj S."/>
            <person name="Vavikolanu K."/>
            <person name="Vyas G."/>
            <person name="Nadendla S."/>
            <person name="Aluvathingal J."/>
            <person name="Geyer C."/>
            <person name="Nandy P."/>
            <person name="Hobson J."/>
            <person name="Sichtig H."/>
        </authorList>
    </citation>
    <scope>NUCLEOTIDE SEQUENCE</scope>
    <source>
        <strain evidence="1">FDAARGOS_289</strain>
    </source>
</reference>
<dbReference type="Proteomes" id="UP001272940">
    <property type="component" value="Unassembled WGS sequence"/>
</dbReference>
<dbReference type="InterPro" id="IPR043733">
    <property type="entry name" value="DUF5677"/>
</dbReference>
<evidence type="ECO:0000313" key="4">
    <source>
        <dbReference type="Proteomes" id="UP001272940"/>
    </source>
</evidence>
<dbReference type="EMBL" id="JAMYEC010000015">
    <property type="protein sequence ID" value="MDX2336447.1"/>
    <property type="molecule type" value="Genomic_DNA"/>
</dbReference>
<dbReference type="Pfam" id="PF18928">
    <property type="entry name" value="DUF5677"/>
    <property type="match status" value="1"/>
</dbReference>
<dbReference type="EMBL" id="CP022048">
    <property type="protein sequence ID" value="ASE39051.1"/>
    <property type="molecule type" value="Genomic_DNA"/>
</dbReference>
<dbReference type="GeneID" id="34015982"/>
<keyword evidence="4" id="KW-1185">Reference proteome</keyword>
<reference evidence="3" key="1">
    <citation type="submission" date="2017-06" db="EMBL/GenBank/DDBJ databases">
        <title>FDA dAtabase for Regulatory Grade micrObial Sequences (FDA-ARGOS): Supporting development and validation of Infectious Disease Dx tests.</title>
        <authorList>
            <person name="Minogue T."/>
            <person name="Wolcott M."/>
            <person name="Wasieloski L."/>
            <person name="Aguilar W."/>
            <person name="Moore D."/>
            <person name="Tallon L."/>
            <person name="Sadzewicz L."/>
            <person name="Sengamalay N."/>
            <person name="Ott S."/>
            <person name="Godinez A."/>
            <person name="Nagaraj S."/>
            <person name="Nadendla S."/>
            <person name="Geyer C."/>
            <person name="Sichtig H."/>
        </authorList>
    </citation>
    <scope>NUCLEOTIDE SEQUENCE [LARGE SCALE GENOMIC DNA]</scope>
    <source>
        <strain evidence="3">FDAARGOS_289</strain>
    </source>
</reference>
<protein>
    <submittedName>
        <fullName evidence="2">DUF5677 domain-containing protein</fullName>
    </submittedName>
</protein>
<accession>A0A1Z3U706</accession>
<gene>
    <name evidence="1" type="ORF">CEP68_05820</name>
    <name evidence="2" type="ORF">NJD11_16045</name>
</gene>
<reference evidence="2" key="3">
    <citation type="submission" date="2022-06" db="EMBL/GenBank/DDBJ databases">
        <authorList>
            <person name="Hesketh-Best P.J."/>
            <person name="Koch M.J."/>
        </authorList>
    </citation>
    <scope>NUCLEOTIDE SEQUENCE</scope>
    <source>
        <strain evidence="2">PC206-O</strain>
    </source>
</reference>
<organism evidence="1 3">
    <name type="scientific">Brevundimonas vesicularis</name>
    <name type="common">Pseudomonas vesicularis</name>
    <dbReference type="NCBI Taxonomy" id="41276"/>
    <lineage>
        <taxon>Bacteria</taxon>
        <taxon>Pseudomonadati</taxon>
        <taxon>Pseudomonadota</taxon>
        <taxon>Alphaproteobacteria</taxon>
        <taxon>Caulobacterales</taxon>
        <taxon>Caulobacteraceae</taxon>
        <taxon>Brevundimonas</taxon>
    </lineage>
</organism>
<name>A0A1Z3U706_BREVE</name>
<dbReference type="KEGG" id="bvc:CEP68_05820"/>
<evidence type="ECO:0000313" key="1">
    <source>
        <dbReference type="EMBL" id="ASE39051.1"/>
    </source>
</evidence>
<evidence type="ECO:0000313" key="2">
    <source>
        <dbReference type="EMBL" id="MDX2336447.1"/>
    </source>
</evidence>
<reference evidence="2 4" key="4">
    <citation type="journal article" date="2023" name="FEMS Microbes">
        <title>Whole genomes of deep-sea sponge-associated bacteria exhibit high novel natural product potential.</title>
        <authorList>
            <person name="Hesketh-Best P.J."/>
            <person name="January G.G."/>
            <person name="Koch M.J."/>
            <person name="Warburton P.J."/>
            <person name="Howell K.L."/>
            <person name="Upton M."/>
        </authorList>
    </citation>
    <scope>NUCLEOTIDE SEQUENCE [LARGE SCALE GENOMIC DNA]</scope>
    <source>
        <strain evidence="2 4">PC206-O</strain>
    </source>
</reference>
<dbReference type="AlphaFoldDB" id="A0A1Z3U706"/>
<dbReference type="Proteomes" id="UP000197050">
    <property type="component" value="Chromosome"/>
</dbReference>
<dbReference type="RefSeq" id="WP_066627483.1">
    <property type="nucleotide sequence ID" value="NZ_CP022048.2"/>
</dbReference>